<dbReference type="Pfam" id="PF07797">
    <property type="entry name" value="DUF1639"/>
    <property type="match status" value="1"/>
</dbReference>
<reference evidence="1" key="1">
    <citation type="submission" date="2023-12" db="EMBL/GenBank/DDBJ databases">
        <title>Genome assembly of Anisodus tanguticus.</title>
        <authorList>
            <person name="Wang Y.-J."/>
        </authorList>
    </citation>
    <scope>NUCLEOTIDE SEQUENCE</scope>
    <source>
        <strain evidence="1">KB-2021</strain>
        <tissue evidence="1">Leaf</tissue>
    </source>
</reference>
<name>A0AAE1V7H2_9SOLA</name>
<organism evidence="1 2">
    <name type="scientific">Anisodus tanguticus</name>
    <dbReference type="NCBI Taxonomy" id="243964"/>
    <lineage>
        <taxon>Eukaryota</taxon>
        <taxon>Viridiplantae</taxon>
        <taxon>Streptophyta</taxon>
        <taxon>Embryophyta</taxon>
        <taxon>Tracheophyta</taxon>
        <taxon>Spermatophyta</taxon>
        <taxon>Magnoliopsida</taxon>
        <taxon>eudicotyledons</taxon>
        <taxon>Gunneridae</taxon>
        <taxon>Pentapetalae</taxon>
        <taxon>asterids</taxon>
        <taxon>lamiids</taxon>
        <taxon>Solanales</taxon>
        <taxon>Solanaceae</taxon>
        <taxon>Solanoideae</taxon>
        <taxon>Hyoscyameae</taxon>
        <taxon>Anisodus</taxon>
    </lineage>
</organism>
<proteinExistence type="predicted"/>
<evidence type="ECO:0000313" key="1">
    <source>
        <dbReference type="EMBL" id="KAK4358342.1"/>
    </source>
</evidence>
<evidence type="ECO:0008006" key="3">
    <source>
        <dbReference type="Google" id="ProtNLM"/>
    </source>
</evidence>
<dbReference type="Proteomes" id="UP001291623">
    <property type="component" value="Unassembled WGS sequence"/>
</dbReference>
<protein>
    <recommendedName>
        <fullName evidence="3">DUF1639 family protein</fullName>
    </recommendedName>
</protein>
<gene>
    <name evidence="1" type="ORF">RND71_023952</name>
</gene>
<accession>A0AAE1V7H2</accession>
<sequence length="275" mass="30555">MAMGHERSKPLHNFTLPCGLKWGSQRYLRCAKVDSNGEIASLHRRSNGSELIGRRREEALDAAVINRRISNGVKESMKVVGFSRKFRSAADGGGDVGDGIAAVREKLMFDLEEETYKMKDAIFRDGLVEKKATATMMAAVTDGCRPWNLRTRRAACKAPINGIAAAGNNGGSKIDFTRTTNGSSTLRTDQKKSPRLRNEFAGAGDTSTVEKKRATFSVLLSRKEIEEDFMAMVGHRPQRRPKKRAKLVQKNLDPLFPGLWLTEITPDLYKVPDDQ</sequence>
<evidence type="ECO:0000313" key="2">
    <source>
        <dbReference type="Proteomes" id="UP001291623"/>
    </source>
</evidence>
<comment type="caution">
    <text evidence="1">The sequence shown here is derived from an EMBL/GenBank/DDBJ whole genome shotgun (WGS) entry which is preliminary data.</text>
</comment>
<dbReference type="InterPro" id="IPR012438">
    <property type="entry name" value="DUF1639"/>
</dbReference>
<dbReference type="EMBL" id="JAVYJV010000012">
    <property type="protein sequence ID" value="KAK4358342.1"/>
    <property type="molecule type" value="Genomic_DNA"/>
</dbReference>
<keyword evidence="2" id="KW-1185">Reference proteome</keyword>
<dbReference type="AlphaFoldDB" id="A0AAE1V7H2"/>
<dbReference type="PANTHER" id="PTHR33130:SF43">
    <property type="entry name" value="OS01G0688600 PROTEIN"/>
    <property type="match status" value="1"/>
</dbReference>
<dbReference type="PANTHER" id="PTHR33130">
    <property type="entry name" value="PUTATIVE (DUF1639)-RELATED"/>
    <property type="match status" value="1"/>
</dbReference>